<reference evidence="3 4" key="1">
    <citation type="submission" date="2019-05" db="EMBL/GenBank/DDBJ databases">
        <title>Algicella ahnfeltiae gen. nov., sp. nov., a novel marine bacterium of the family Flavobacteriaceae isolated from a red alga.</title>
        <authorList>
            <person name="Nedashkovskaya O.I."/>
            <person name="Kukhlevskiy A.D."/>
            <person name="Kim S.-G."/>
            <person name="Zhukova N.V."/>
            <person name="Mikhailov V.V."/>
        </authorList>
    </citation>
    <scope>NUCLEOTIDE SEQUENCE [LARGE SCALE GENOMIC DNA]</scope>
    <source>
        <strain evidence="3 4">10Alg115</strain>
    </source>
</reference>
<feature type="transmembrane region" description="Helical" evidence="2">
    <location>
        <begin position="45"/>
        <end position="64"/>
    </location>
</feature>
<evidence type="ECO:0000313" key="4">
    <source>
        <dbReference type="Proteomes" id="UP000306229"/>
    </source>
</evidence>
<dbReference type="EMBL" id="CP040749">
    <property type="protein sequence ID" value="QCX40899.1"/>
    <property type="molecule type" value="Genomic_DNA"/>
</dbReference>
<dbReference type="InterPro" id="IPR011250">
    <property type="entry name" value="OMP/PagP_B-barrel"/>
</dbReference>
<proteinExistence type="predicted"/>
<feature type="coiled-coil region" evidence="1">
    <location>
        <begin position="191"/>
        <end position="218"/>
    </location>
</feature>
<accession>A0A5B7TVP9</accession>
<keyword evidence="1" id="KW-0175">Coiled coil</keyword>
<protein>
    <recommendedName>
        <fullName evidence="5">Outer membrane protein beta-barrel domain-containing protein</fullName>
    </recommendedName>
</protein>
<gene>
    <name evidence="3" type="ORF">FF125_21525</name>
</gene>
<keyword evidence="2" id="KW-0472">Membrane</keyword>
<keyword evidence="2" id="KW-1133">Transmembrane helix</keyword>
<dbReference type="Proteomes" id="UP000306229">
    <property type="component" value="Chromosome"/>
</dbReference>
<dbReference type="SUPFAM" id="SSF56925">
    <property type="entry name" value="OMPA-like"/>
    <property type="match status" value="1"/>
</dbReference>
<evidence type="ECO:0008006" key="5">
    <source>
        <dbReference type="Google" id="ProtNLM"/>
    </source>
</evidence>
<name>A0A5B7TVP9_9FLAO</name>
<keyword evidence="4" id="KW-1185">Reference proteome</keyword>
<evidence type="ECO:0000256" key="1">
    <source>
        <dbReference type="SAM" id="Coils"/>
    </source>
</evidence>
<dbReference type="KEGG" id="fbe:FF125_21525"/>
<dbReference type="OrthoDB" id="1113942at2"/>
<dbReference type="RefSeq" id="WP_138952236.1">
    <property type="nucleotide sequence ID" value="NZ_CP040749.1"/>
</dbReference>
<organism evidence="3 4">
    <name type="scientific">Aureibaculum algae</name>
    <dbReference type="NCBI Taxonomy" id="2584122"/>
    <lineage>
        <taxon>Bacteria</taxon>
        <taxon>Pseudomonadati</taxon>
        <taxon>Bacteroidota</taxon>
        <taxon>Flavobacteriia</taxon>
        <taxon>Flavobacteriales</taxon>
        <taxon>Flavobacteriaceae</taxon>
        <taxon>Aureibaculum</taxon>
    </lineage>
</organism>
<dbReference type="AlphaFoldDB" id="A0A5B7TVP9"/>
<sequence>MSDHKNIDRLFQEKFKDYEVFPEPNVWKGIEKELVKKKKRRIIPLWLRLAGAAAILLFLIPAGYKVYNSQNIKPDVPDTNVITNTNIEDNEFKENQSSEDGFSSEKNSGDKNLINTQVEESLISTTEEVSSQKNRATKNVVTNQKNQSTENNIKNVNTVVSDAISVVQQEDKVVNQFKNSEKSQDGLDTKVALLEKLNEEVKNKNVDLLEEVEKQNALENIVVVNDKKWSIGSAIGPVYLNSSSKGSPIDPSLANNTKTSTNSISYGLKVNYKITDKFSLQSGIQNVDLGYSTENVSVITSSALLNNSKTNINSDIGAIVEVSSTTSQRSETYSQRSPFDSNGSLDQSYSYVEVPLEAKYALVQKKLGVNLVGGVSTYFLYDNDVSITSFGKKTSLGEASNLNNMNFSGNVGLDLNYNLSPNLFLNASPMLKYQLNTFSEDSGGFKPYFFGVYGGLNFRF</sequence>
<keyword evidence="2" id="KW-0812">Transmembrane</keyword>
<evidence type="ECO:0000313" key="3">
    <source>
        <dbReference type="EMBL" id="QCX40899.1"/>
    </source>
</evidence>
<evidence type="ECO:0000256" key="2">
    <source>
        <dbReference type="SAM" id="Phobius"/>
    </source>
</evidence>